<sequence>MSSSPHNQAYAYRRNPSQSIHPSTFHPQQAGHGHGGTVIPARPPQAHYTTSASISPFQPAQSTTSTAVAVVEKDKEKDKKSSSGGFNLASLTKYANVDELKGLVDRFGGLEGILSTVTTVQKVVSTVGQIAPMVKVVTGVLGKKNNNPAAEAPVPARRRVRSTRPRPTRTNRSVPVRRNVPGPGRQGQGRAHSPRRSTPLTRRQGIR</sequence>
<feature type="compositionally biased region" description="Polar residues" evidence="1">
    <location>
        <begin position="15"/>
        <end position="27"/>
    </location>
</feature>
<feature type="region of interest" description="Disordered" evidence="1">
    <location>
        <begin position="1"/>
        <end position="86"/>
    </location>
</feature>
<dbReference type="RefSeq" id="WP_379233413.1">
    <property type="nucleotide sequence ID" value="NZ_JBHSTE010000003.1"/>
</dbReference>
<feature type="compositionally biased region" description="Basic residues" evidence="1">
    <location>
        <begin position="156"/>
        <end position="169"/>
    </location>
</feature>
<protein>
    <submittedName>
        <fullName evidence="2">Uncharacterized protein</fullName>
    </submittedName>
</protein>
<gene>
    <name evidence="2" type="ORF">ACFP56_08705</name>
</gene>
<feature type="compositionally biased region" description="Low complexity" evidence="1">
    <location>
        <begin position="170"/>
        <end position="191"/>
    </location>
</feature>
<evidence type="ECO:0000313" key="3">
    <source>
        <dbReference type="Proteomes" id="UP001596233"/>
    </source>
</evidence>
<feature type="compositionally biased region" description="Polar residues" evidence="1">
    <location>
        <begin position="47"/>
        <end position="66"/>
    </location>
</feature>
<feature type="compositionally biased region" description="Basic and acidic residues" evidence="1">
    <location>
        <begin position="71"/>
        <end position="81"/>
    </location>
</feature>
<keyword evidence="3" id="KW-1185">Reference proteome</keyword>
<reference evidence="3" key="1">
    <citation type="journal article" date="2019" name="Int. J. Syst. Evol. Microbiol.">
        <title>The Global Catalogue of Microorganisms (GCM) 10K type strain sequencing project: providing services to taxonomists for standard genome sequencing and annotation.</title>
        <authorList>
            <consortium name="The Broad Institute Genomics Platform"/>
            <consortium name="The Broad Institute Genome Sequencing Center for Infectious Disease"/>
            <person name="Wu L."/>
            <person name="Ma J."/>
        </authorList>
    </citation>
    <scope>NUCLEOTIDE SEQUENCE [LARGE SCALE GENOMIC DNA]</scope>
    <source>
        <strain evidence="3">PCU 280</strain>
    </source>
</reference>
<accession>A0ABW1V2D3</accession>
<proteinExistence type="predicted"/>
<feature type="compositionally biased region" description="Low complexity" evidence="1">
    <location>
        <begin position="145"/>
        <end position="155"/>
    </location>
</feature>
<organism evidence="2 3">
    <name type="scientific">Paenibacillus septentrionalis</name>
    <dbReference type="NCBI Taxonomy" id="429342"/>
    <lineage>
        <taxon>Bacteria</taxon>
        <taxon>Bacillati</taxon>
        <taxon>Bacillota</taxon>
        <taxon>Bacilli</taxon>
        <taxon>Bacillales</taxon>
        <taxon>Paenibacillaceae</taxon>
        <taxon>Paenibacillus</taxon>
    </lineage>
</organism>
<evidence type="ECO:0000313" key="2">
    <source>
        <dbReference type="EMBL" id="MFC6332700.1"/>
    </source>
</evidence>
<name>A0ABW1V2D3_9BACL</name>
<dbReference type="EMBL" id="JBHSTE010000003">
    <property type="protein sequence ID" value="MFC6332700.1"/>
    <property type="molecule type" value="Genomic_DNA"/>
</dbReference>
<evidence type="ECO:0000256" key="1">
    <source>
        <dbReference type="SAM" id="MobiDB-lite"/>
    </source>
</evidence>
<comment type="caution">
    <text evidence="2">The sequence shown here is derived from an EMBL/GenBank/DDBJ whole genome shotgun (WGS) entry which is preliminary data.</text>
</comment>
<feature type="region of interest" description="Disordered" evidence="1">
    <location>
        <begin position="143"/>
        <end position="207"/>
    </location>
</feature>
<dbReference type="Proteomes" id="UP001596233">
    <property type="component" value="Unassembled WGS sequence"/>
</dbReference>